<dbReference type="Proteomes" id="UP000676951">
    <property type="component" value="Chromosome"/>
</dbReference>
<dbReference type="CDD" id="cd02522">
    <property type="entry name" value="GT_2_like_a"/>
    <property type="match status" value="1"/>
</dbReference>
<keyword evidence="8" id="KW-1185">Reference proteome</keyword>
<reference evidence="7 8" key="1">
    <citation type="submission" date="2021-06" db="EMBL/GenBank/DDBJ databases">
        <title>Bradyrhizobium sp. S2-11-4 Genome sequencing.</title>
        <authorList>
            <person name="Jin L."/>
        </authorList>
    </citation>
    <scope>NUCLEOTIDE SEQUENCE [LARGE SCALE GENOMIC DNA]</scope>
    <source>
        <strain evidence="7 8">S2-11-4</strain>
    </source>
</reference>
<protein>
    <submittedName>
        <fullName evidence="7">TIGR04283 family arsenosugar biosynthesis glycosyltransferase</fullName>
    </submittedName>
</protein>
<dbReference type="Gene3D" id="3.90.550.10">
    <property type="entry name" value="Spore Coat Polysaccharide Biosynthesis Protein SpsA, Chain A"/>
    <property type="match status" value="1"/>
</dbReference>
<keyword evidence="3" id="KW-0328">Glycosyltransferase</keyword>
<dbReference type="AlphaFoldDB" id="A0A975NVI0"/>
<evidence type="ECO:0000313" key="8">
    <source>
        <dbReference type="Proteomes" id="UP000676951"/>
    </source>
</evidence>
<dbReference type="Pfam" id="PF00535">
    <property type="entry name" value="Glycos_transf_2"/>
    <property type="match status" value="1"/>
</dbReference>
<feature type="domain" description="Glycosyltransferase 2-like" evidence="6">
    <location>
        <begin position="3"/>
        <end position="116"/>
    </location>
</feature>
<dbReference type="NCBIfam" id="TIGR04283">
    <property type="entry name" value="glyco_like_mftF"/>
    <property type="match status" value="1"/>
</dbReference>
<dbReference type="GO" id="GO:0005886">
    <property type="term" value="C:plasma membrane"/>
    <property type="evidence" value="ECO:0007669"/>
    <property type="project" value="UniProtKB-SubCell"/>
</dbReference>
<gene>
    <name evidence="7" type="ORF">KMZ93_19540</name>
</gene>
<dbReference type="PANTHER" id="PTHR43646:SF2">
    <property type="entry name" value="GLYCOSYLTRANSFERASE 2-LIKE DOMAIN-CONTAINING PROTEIN"/>
    <property type="match status" value="1"/>
</dbReference>
<comment type="subcellular location">
    <subcellularLocation>
        <location evidence="1">Cell membrane</location>
    </subcellularLocation>
</comment>
<evidence type="ECO:0000313" key="7">
    <source>
        <dbReference type="EMBL" id="QWG22157.1"/>
    </source>
</evidence>
<dbReference type="InterPro" id="IPR026461">
    <property type="entry name" value="Trfase_2_rSAM/seldom_assoc"/>
</dbReference>
<evidence type="ECO:0000256" key="4">
    <source>
        <dbReference type="ARBA" id="ARBA00022679"/>
    </source>
</evidence>
<keyword evidence="4" id="KW-0808">Transferase</keyword>
<proteinExistence type="predicted"/>
<dbReference type="EMBL" id="CP076136">
    <property type="protein sequence ID" value="QWG22157.1"/>
    <property type="molecule type" value="Genomic_DNA"/>
</dbReference>
<evidence type="ECO:0000256" key="5">
    <source>
        <dbReference type="ARBA" id="ARBA00023136"/>
    </source>
</evidence>
<dbReference type="InterPro" id="IPR029044">
    <property type="entry name" value="Nucleotide-diphossugar_trans"/>
</dbReference>
<name>A0A975NVI0_9BRAD</name>
<dbReference type="RefSeq" id="WP_215602926.1">
    <property type="nucleotide sequence ID" value="NZ_CP076136.1"/>
</dbReference>
<dbReference type="SUPFAM" id="SSF53448">
    <property type="entry name" value="Nucleotide-diphospho-sugar transferases"/>
    <property type="match status" value="1"/>
</dbReference>
<keyword evidence="2" id="KW-1003">Cell membrane</keyword>
<accession>A0A975NVI0</accession>
<evidence type="ECO:0000256" key="2">
    <source>
        <dbReference type="ARBA" id="ARBA00022475"/>
    </source>
</evidence>
<dbReference type="PANTHER" id="PTHR43646">
    <property type="entry name" value="GLYCOSYLTRANSFERASE"/>
    <property type="match status" value="1"/>
</dbReference>
<dbReference type="InterPro" id="IPR001173">
    <property type="entry name" value="Glyco_trans_2-like"/>
</dbReference>
<evidence type="ECO:0000256" key="1">
    <source>
        <dbReference type="ARBA" id="ARBA00004236"/>
    </source>
</evidence>
<dbReference type="GO" id="GO:0016757">
    <property type="term" value="F:glycosyltransferase activity"/>
    <property type="evidence" value="ECO:0007669"/>
    <property type="project" value="UniProtKB-KW"/>
</dbReference>
<evidence type="ECO:0000256" key="3">
    <source>
        <dbReference type="ARBA" id="ARBA00022676"/>
    </source>
</evidence>
<organism evidence="7 8">
    <name type="scientific">Bradyrhizobium sediminis</name>
    <dbReference type="NCBI Taxonomy" id="2840469"/>
    <lineage>
        <taxon>Bacteria</taxon>
        <taxon>Pseudomonadati</taxon>
        <taxon>Pseudomonadota</taxon>
        <taxon>Alphaproteobacteria</taxon>
        <taxon>Hyphomicrobiales</taxon>
        <taxon>Nitrobacteraceae</taxon>
        <taxon>Bradyrhizobium</taxon>
    </lineage>
</organism>
<sequence length="229" mass="25052">MLSIIVPTLNEQQTIETSLSALQPLRRHGVQVIVVDGGSEDNSTRLAGPLCDNAIVAKRGRASQMNAGARQSTGDILLFLHSDTVLPEGALEAIDQALTAPGCVWGRFDVKIDSPLRLLNGVAFMMNLRSRWTGIATGDQAIFVTRDAFERIGGFPAVSLMEDIALSKSLKRLSPPACIRAKVTTSGRRWEKNGIVRTILLMWRLRLAYFLGADPSRLADQYAHARRDA</sequence>
<evidence type="ECO:0000259" key="6">
    <source>
        <dbReference type="Pfam" id="PF00535"/>
    </source>
</evidence>
<keyword evidence="5" id="KW-0472">Membrane</keyword>